<keyword evidence="3" id="KW-1185">Reference proteome</keyword>
<dbReference type="Pfam" id="PF04314">
    <property type="entry name" value="PCuAC"/>
    <property type="match status" value="1"/>
</dbReference>
<comment type="caution">
    <text evidence="2">The sequence shown here is derived from an EMBL/GenBank/DDBJ whole genome shotgun (WGS) entry which is preliminary data.</text>
</comment>
<evidence type="ECO:0000256" key="1">
    <source>
        <dbReference type="SAM" id="SignalP"/>
    </source>
</evidence>
<reference evidence="3" key="1">
    <citation type="journal article" date="2019" name="Int. J. Syst. Evol. Microbiol.">
        <title>The Global Catalogue of Microorganisms (GCM) 10K type strain sequencing project: providing services to taxonomists for standard genome sequencing and annotation.</title>
        <authorList>
            <consortium name="The Broad Institute Genomics Platform"/>
            <consortium name="The Broad Institute Genome Sequencing Center for Infectious Disease"/>
            <person name="Wu L."/>
            <person name="Ma J."/>
        </authorList>
    </citation>
    <scope>NUCLEOTIDE SEQUENCE [LARGE SCALE GENOMIC DNA]</scope>
    <source>
        <strain evidence="3">XZYJ18</strain>
    </source>
</reference>
<dbReference type="Proteomes" id="UP001595923">
    <property type="component" value="Unassembled WGS sequence"/>
</dbReference>
<dbReference type="Gene3D" id="2.60.40.1890">
    <property type="entry name" value="PCu(A)C copper chaperone"/>
    <property type="match status" value="1"/>
</dbReference>
<feature type="chain" id="PRO_5047106916" evidence="1">
    <location>
        <begin position="39"/>
        <end position="186"/>
    </location>
</feature>
<dbReference type="EMBL" id="JBHSFQ010000008">
    <property type="protein sequence ID" value="MFC4562411.1"/>
    <property type="molecule type" value="Genomic_DNA"/>
</dbReference>
<name>A0ABV9DU44_9ACTN</name>
<dbReference type="InterPro" id="IPR036182">
    <property type="entry name" value="PCuAC_sf"/>
</dbReference>
<evidence type="ECO:0000313" key="3">
    <source>
        <dbReference type="Proteomes" id="UP001595923"/>
    </source>
</evidence>
<dbReference type="PROSITE" id="PS51257">
    <property type="entry name" value="PROKAR_LIPOPROTEIN"/>
    <property type="match status" value="1"/>
</dbReference>
<dbReference type="PANTHER" id="PTHR36302">
    <property type="entry name" value="BLR7088 PROTEIN"/>
    <property type="match status" value="1"/>
</dbReference>
<sequence length="186" mass="18308">MQCRQAGRTPRRPFPALAGLSVLLLAAACGGAPGPAPATAPAGGAETDRGGASGGALDVAGAWIPEPANPEVGVVYLEVANAAGEDDAVTGVSTSASDDADLCATENGASARMRTVDEIPVPAGGSVTLADGGYHLMINDIAEPLAVGDRVTVTLTFASATELEFTVPVQTMTGAPGPEAGHGGHH</sequence>
<keyword evidence="1" id="KW-0732">Signal</keyword>
<dbReference type="PANTHER" id="PTHR36302:SF1">
    <property type="entry name" value="COPPER CHAPERONE PCU(A)C"/>
    <property type="match status" value="1"/>
</dbReference>
<gene>
    <name evidence="2" type="ORF">ACFO4E_11160</name>
</gene>
<evidence type="ECO:0000313" key="2">
    <source>
        <dbReference type="EMBL" id="MFC4562411.1"/>
    </source>
</evidence>
<dbReference type="InterPro" id="IPR058248">
    <property type="entry name" value="Lxx211020-like"/>
</dbReference>
<dbReference type="SUPFAM" id="SSF110087">
    <property type="entry name" value="DR1885-like metal-binding protein"/>
    <property type="match status" value="1"/>
</dbReference>
<proteinExistence type="predicted"/>
<dbReference type="RefSeq" id="WP_378573613.1">
    <property type="nucleotide sequence ID" value="NZ_JBHSFQ010000008.1"/>
</dbReference>
<accession>A0ABV9DU44</accession>
<feature type="signal peptide" evidence="1">
    <location>
        <begin position="1"/>
        <end position="38"/>
    </location>
</feature>
<organism evidence="2 3">
    <name type="scientific">Nocardiopsis mangrovi</name>
    <dbReference type="NCBI Taxonomy" id="1179818"/>
    <lineage>
        <taxon>Bacteria</taxon>
        <taxon>Bacillati</taxon>
        <taxon>Actinomycetota</taxon>
        <taxon>Actinomycetes</taxon>
        <taxon>Streptosporangiales</taxon>
        <taxon>Nocardiopsidaceae</taxon>
        <taxon>Nocardiopsis</taxon>
    </lineage>
</organism>
<dbReference type="InterPro" id="IPR007410">
    <property type="entry name" value="LpqE-like"/>
</dbReference>
<protein>
    <submittedName>
        <fullName evidence="2">Copper chaperone PCu(A)C</fullName>
    </submittedName>
</protein>